<evidence type="ECO:0000313" key="11">
    <source>
        <dbReference type="Proteomes" id="UP000262583"/>
    </source>
</evidence>
<dbReference type="InterPro" id="IPR011990">
    <property type="entry name" value="TPR-like_helical_dom_sf"/>
</dbReference>
<feature type="transmembrane region" description="Helical" evidence="8">
    <location>
        <begin position="361"/>
        <end position="381"/>
    </location>
</feature>
<dbReference type="PANTHER" id="PTHR33908:SF11">
    <property type="entry name" value="MEMBRANE PROTEIN"/>
    <property type="match status" value="1"/>
</dbReference>
<gene>
    <name evidence="10" type="ORF">BRCON_1920</name>
</gene>
<evidence type="ECO:0000259" key="9">
    <source>
        <dbReference type="Pfam" id="PF13231"/>
    </source>
</evidence>
<evidence type="ECO:0000256" key="1">
    <source>
        <dbReference type="ARBA" id="ARBA00004651"/>
    </source>
</evidence>
<dbReference type="InterPro" id="IPR050297">
    <property type="entry name" value="LipidA_mod_glycosyltrf_83"/>
</dbReference>
<proteinExistence type="predicted"/>
<dbReference type="PANTHER" id="PTHR33908">
    <property type="entry name" value="MANNOSYLTRANSFERASE YKCB-RELATED"/>
    <property type="match status" value="1"/>
</dbReference>
<evidence type="ECO:0000256" key="5">
    <source>
        <dbReference type="ARBA" id="ARBA00022692"/>
    </source>
</evidence>
<evidence type="ECO:0000256" key="3">
    <source>
        <dbReference type="ARBA" id="ARBA00022676"/>
    </source>
</evidence>
<keyword evidence="7 8" id="KW-0472">Membrane</keyword>
<reference evidence="10 11" key="1">
    <citation type="submission" date="2018-05" db="EMBL/GenBank/DDBJ databases">
        <title>A metagenomic window into the 2 km-deep terrestrial subsurface aquifer revealed taxonomically and functionally diverse microbial community comprising novel uncultured bacterial lineages.</title>
        <authorList>
            <person name="Kadnikov V.V."/>
            <person name="Mardanov A.V."/>
            <person name="Beletsky A.V."/>
            <person name="Banks D."/>
            <person name="Pimenov N.V."/>
            <person name="Frank Y.A."/>
            <person name="Karnachuk O.V."/>
            <person name="Ravin N.V."/>
        </authorList>
    </citation>
    <scope>NUCLEOTIDE SEQUENCE [LARGE SCALE GENOMIC DNA]</scope>
    <source>
        <strain evidence="10">BY</strain>
    </source>
</reference>
<dbReference type="AlphaFoldDB" id="A0A2Z4Y652"/>
<evidence type="ECO:0000256" key="8">
    <source>
        <dbReference type="SAM" id="Phobius"/>
    </source>
</evidence>
<feature type="domain" description="Glycosyltransferase RgtA/B/C/D-like" evidence="9">
    <location>
        <begin position="60"/>
        <end position="183"/>
    </location>
</feature>
<dbReference type="EMBL" id="CP030759">
    <property type="protein sequence ID" value="AXA36697.1"/>
    <property type="molecule type" value="Genomic_DNA"/>
</dbReference>
<feature type="transmembrane region" description="Helical" evidence="8">
    <location>
        <begin position="158"/>
        <end position="190"/>
    </location>
</feature>
<keyword evidence="2" id="KW-1003">Cell membrane</keyword>
<feature type="transmembrane region" description="Helical" evidence="8">
    <location>
        <begin position="55"/>
        <end position="73"/>
    </location>
</feature>
<keyword evidence="5 8" id="KW-0812">Transmembrane</keyword>
<dbReference type="InterPro" id="IPR038731">
    <property type="entry name" value="RgtA/B/C-like"/>
</dbReference>
<evidence type="ECO:0000313" key="10">
    <source>
        <dbReference type="EMBL" id="AXA36697.1"/>
    </source>
</evidence>
<dbReference type="SUPFAM" id="SSF48452">
    <property type="entry name" value="TPR-like"/>
    <property type="match status" value="1"/>
</dbReference>
<dbReference type="Proteomes" id="UP000262583">
    <property type="component" value="Chromosome"/>
</dbReference>
<dbReference type="GO" id="GO:0009103">
    <property type="term" value="P:lipopolysaccharide biosynthetic process"/>
    <property type="evidence" value="ECO:0007669"/>
    <property type="project" value="UniProtKB-ARBA"/>
</dbReference>
<accession>A0A2Z4Y652</accession>
<keyword evidence="4 10" id="KW-0808">Transferase</keyword>
<evidence type="ECO:0000256" key="7">
    <source>
        <dbReference type="ARBA" id="ARBA00023136"/>
    </source>
</evidence>
<feature type="transmembrane region" description="Helical" evidence="8">
    <location>
        <begin position="79"/>
        <end position="99"/>
    </location>
</feature>
<sequence length="571" mass="64286">MTLIVALLVRLIHWWNVRHFDPLYNRTLPETDMHTYWEWAKSLVAGDWLSRKQGVFYYGPLYPYFLALLFRVFGESYDVVHGIQALIGVIAPVAIWDVARRLWGRSEALVAGLLAALSGPILFYEQLLLMEGLLVAIHACLLWCLVRGTLEPERAWRFAAFAGVLSALACFGRGNFLLVGALLIPGWWVAIRLVTSLATEGDRSAVTRSAWRAAFAFAASFGSLLFLSLLRNRIIGGQWVLTTGNGPILLYIGNAPDSFGIFHYPDSFYALKERYGGDQSLVPWSRELLAAILAEPLAFARNLGRKAWMFFSGYDIADNSSYYLNQRFSWVLRANPITWELVIALGAVGIWRTWRNWRRQFLVYLYAASFAISIILVFVVGRYRLEFLLPMCLWAGAGVVALARDLATRSWGGVARGLGIAVALIVALQPRWSPAVRINSPPTLKLVRWIRPNDYVMMARAMQLAGRDEEAFALLGEGAAMHPWDPACARGYAAELRKRRRPAEAVEVLRRYLSFFGNDLDAGTEFAYALGEAGRIDEANRVVERILQLSPDHPQARVLQQKLTTLQQTRQ</sequence>
<evidence type="ECO:0000256" key="4">
    <source>
        <dbReference type="ARBA" id="ARBA00022679"/>
    </source>
</evidence>
<feature type="transmembrane region" description="Helical" evidence="8">
    <location>
        <begin position="129"/>
        <end position="146"/>
    </location>
</feature>
<comment type="subcellular location">
    <subcellularLocation>
        <location evidence="1">Cell membrane</location>
        <topology evidence="1">Multi-pass membrane protein</topology>
    </subcellularLocation>
</comment>
<dbReference type="Gene3D" id="1.25.40.10">
    <property type="entry name" value="Tetratricopeptide repeat domain"/>
    <property type="match status" value="1"/>
</dbReference>
<keyword evidence="6 8" id="KW-1133">Transmembrane helix</keyword>
<protein>
    <submittedName>
        <fullName evidence="10">Putative O-linked GlcNAc transferase-putative TPR-containing transmembrane protein</fullName>
    </submittedName>
</protein>
<evidence type="ECO:0000256" key="6">
    <source>
        <dbReference type="ARBA" id="ARBA00022989"/>
    </source>
</evidence>
<dbReference type="GO" id="GO:0016763">
    <property type="term" value="F:pentosyltransferase activity"/>
    <property type="evidence" value="ECO:0007669"/>
    <property type="project" value="TreeGrafter"/>
</dbReference>
<organism evidence="10 11">
    <name type="scientific">Sumerlaea chitinivorans</name>
    <dbReference type="NCBI Taxonomy" id="2250252"/>
    <lineage>
        <taxon>Bacteria</taxon>
        <taxon>Candidatus Sumerlaeota</taxon>
        <taxon>Candidatus Sumerlaeia</taxon>
        <taxon>Candidatus Sumerlaeales</taxon>
        <taxon>Candidatus Sumerlaeaceae</taxon>
        <taxon>Candidatus Sumerlaea</taxon>
    </lineage>
</organism>
<feature type="transmembrane region" description="Helical" evidence="8">
    <location>
        <begin position="106"/>
        <end position="123"/>
    </location>
</feature>
<evidence type="ECO:0000256" key="2">
    <source>
        <dbReference type="ARBA" id="ARBA00022475"/>
    </source>
</evidence>
<name>A0A2Z4Y652_SUMC1</name>
<keyword evidence="3" id="KW-0328">Glycosyltransferase</keyword>
<dbReference type="GO" id="GO:0005886">
    <property type="term" value="C:plasma membrane"/>
    <property type="evidence" value="ECO:0007669"/>
    <property type="project" value="UniProtKB-SubCell"/>
</dbReference>
<dbReference type="KEGG" id="schv:BRCON_1920"/>
<dbReference type="Pfam" id="PF13231">
    <property type="entry name" value="PMT_2"/>
    <property type="match status" value="1"/>
</dbReference>
<feature type="transmembrane region" description="Helical" evidence="8">
    <location>
        <begin position="210"/>
        <end position="230"/>
    </location>
</feature>